<evidence type="ECO:0000256" key="3">
    <source>
        <dbReference type="ARBA" id="ARBA00023125"/>
    </source>
</evidence>
<dbReference type="Pfam" id="PF00126">
    <property type="entry name" value="HTH_1"/>
    <property type="match status" value="1"/>
</dbReference>
<feature type="domain" description="HTH lysR-type" evidence="5">
    <location>
        <begin position="1"/>
        <end position="56"/>
    </location>
</feature>
<organism evidence="6 7">
    <name type="scientific">Nocardioides acrostichi</name>
    <dbReference type="NCBI Taxonomy" id="2784339"/>
    <lineage>
        <taxon>Bacteria</taxon>
        <taxon>Bacillati</taxon>
        <taxon>Actinomycetota</taxon>
        <taxon>Actinomycetes</taxon>
        <taxon>Propionibacteriales</taxon>
        <taxon>Nocardioidaceae</taxon>
        <taxon>Nocardioides</taxon>
    </lineage>
</organism>
<reference evidence="6" key="1">
    <citation type="submission" date="2020-11" db="EMBL/GenBank/DDBJ databases">
        <title>Nocardioides sp. CBS4Y-1, whole genome shotgun sequence.</title>
        <authorList>
            <person name="Tuo L."/>
        </authorList>
    </citation>
    <scope>NUCLEOTIDE SEQUENCE</scope>
    <source>
        <strain evidence="6">CBS4Y-1</strain>
    </source>
</reference>
<keyword evidence="3" id="KW-0238">DNA-binding</keyword>
<sequence length="306" mass="32530">MEQLEYVEAVARHGSLRRAGEQLHLSQPALSEALTKLERELGVTLVDRRRSGSRISRQGQELMPHLLEVLDAVERMRCAAGDATATLRTLRVGTVGVATGTLLAPAVRSFQEATPETTVEICALQQEEIDEALLDGSLDMGLVTVADEARLPHRLAETVLVRGATVAVLAGEDPLAAQPDVELDALHDAPFVAMRQGYLMHRVALSLLGGRLPAVCHHADGAEMGKVMVGGGLGRALLPDFSVLGDPMHRAGHIVTRPLAGSSAPEVRLTMRHRAGAPTSAPVSALAGLLVREARNRKDEPPVTAA</sequence>
<dbReference type="GO" id="GO:0003700">
    <property type="term" value="F:DNA-binding transcription factor activity"/>
    <property type="evidence" value="ECO:0007669"/>
    <property type="project" value="InterPro"/>
</dbReference>
<dbReference type="PROSITE" id="PS50931">
    <property type="entry name" value="HTH_LYSR"/>
    <property type="match status" value="1"/>
</dbReference>
<evidence type="ECO:0000256" key="4">
    <source>
        <dbReference type="ARBA" id="ARBA00023163"/>
    </source>
</evidence>
<dbReference type="Pfam" id="PF03466">
    <property type="entry name" value="LysR_substrate"/>
    <property type="match status" value="1"/>
</dbReference>
<keyword evidence="4" id="KW-0804">Transcription</keyword>
<comment type="caution">
    <text evidence="6">The sequence shown here is derived from an EMBL/GenBank/DDBJ whole genome shotgun (WGS) entry which is preliminary data.</text>
</comment>
<keyword evidence="7" id="KW-1185">Reference proteome</keyword>
<dbReference type="PANTHER" id="PTHR30346">
    <property type="entry name" value="TRANSCRIPTIONAL DUAL REGULATOR HCAR-RELATED"/>
    <property type="match status" value="1"/>
</dbReference>
<comment type="similarity">
    <text evidence="1">Belongs to the LysR transcriptional regulatory family.</text>
</comment>
<dbReference type="GO" id="GO:0032993">
    <property type="term" value="C:protein-DNA complex"/>
    <property type="evidence" value="ECO:0007669"/>
    <property type="project" value="TreeGrafter"/>
</dbReference>
<dbReference type="EMBL" id="JADIVZ010000001">
    <property type="protein sequence ID" value="MBF4160223.1"/>
    <property type="molecule type" value="Genomic_DNA"/>
</dbReference>
<dbReference type="InterPro" id="IPR036388">
    <property type="entry name" value="WH-like_DNA-bd_sf"/>
</dbReference>
<dbReference type="InterPro" id="IPR000847">
    <property type="entry name" value="LysR_HTH_N"/>
</dbReference>
<dbReference type="PANTHER" id="PTHR30346:SF28">
    <property type="entry name" value="HTH-TYPE TRANSCRIPTIONAL REGULATOR CYNR"/>
    <property type="match status" value="1"/>
</dbReference>
<evidence type="ECO:0000313" key="6">
    <source>
        <dbReference type="EMBL" id="MBF4160223.1"/>
    </source>
</evidence>
<gene>
    <name evidence="6" type="ORF">ISG29_00860</name>
</gene>
<dbReference type="Proteomes" id="UP000656804">
    <property type="component" value="Unassembled WGS sequence"/>
</dbReference>
<protein>
    <submittedName>
        <fullName evidence="6">LysR family transcriptional regulator</fullName>
    </submittedName>
</protein>
<dbReference type="SUPFAM" id="SSF46785">
    <property type="entry name" value="Winged helix' DNA-binding domain"/>
    <property type="match status" value="1"/>
</dbReference>
<dbReference type="InterPro" id="IPR036390">
    <property type="entry name" value="WH_DNA-bd_sf"/>
</dbReference>
<accession>A0A930Y9D0</accession>
<keyword evidence="2" id="KW-0805">Transcription regulation</keyword>
<proteinExistence type="inferred from homology"/>
<dbReference type="Gene3D" id="1.10.10.10">
    <property type="entry name" value="Winged helix-like DNA-binding domain superfamily/Winged helix DNA-binding domain"/>
    <property type="match status" value="1"/>
</dbReference>
<dbReference type="CDD" id="cd05466">
    <property type="entry name" value="PBP2_LTTR_substrate"/>
    <property type="match status" value="1"/>
</dbReference>
<name>A0A930Y9D0_9ACTN</name>
<dbReference type="PRINTS" id="PR00039">
    <property type="entry name" value="HTHLYSR"/>
</dbReference>
<dbReference type="RefSeq" id="WP_194501483.1">
    <property type="nucleotide sequence ID" value="NZ_JADIVZ010000001.1"/>
</dbReference>
<dbReference type="AlphaFoldDB" id="A0A930Y9D0"/>
<dbReference type="Gene3D" id="3.40.190.10">
    <property type="entry name" value="Periplasmic binding protein-like II"/>
    <property type="match status" value="2"/>
</dbReference>
<evidence type="ECO:0000256" key="1">
    <source>
        <dbReference type="ARBA" id="ARBA00009437"/>
    </source>
</evidence>
<evidence type="ECO:0000313" key="7">
    <source>
        <dbReference type="Proteomes" id="UP000656804"/>
    </source>
</evidence>
<dbReference type="SUPFAM" id="SSF53850">
    <property type="entry name" value="Periplasmic binding protein-like II"/>
    <property type="match status" value="1"/>
</dbReference>
<dbReference type="GO" id="GO:0003677">
    <property type="term" value="F:DNA binding"/>
    <property type="evidence" value="ECO:0007669"/>
    <property type="project" value="UniProtKB-KW"/>
</dbReference>
<dbReference type="InterPro" id="IPR005119">
    <property type="entry name" value="LysR_subst-bd"/>
</dbReference>
<evidence type="ECO:0000259" key="5">
    <source>
        <dbReference type="PROSITE" id="PS50931"/>
    </source>
</evidence>
<evidence type="ECO:0000256" key="2">
    <source>
        <dbReference type="ARBA" id="ARBA00023015"/>
    </source>
</evidence>